<evidence type="ECO:0000259" key="2">
    <source>
        <dbReference type="Pfam" id="PF13399"/>
    </source>
</evidence>
<dbReference type="Proteomes" id="UP001500729">
    <property type="component" value="Unassembled WGS sequence"/>
</dbReference>
<dbReference type="InterPro" id="IPR027381">
    <property type="entry name" value="LytR/CpsA/Psr_C"/>
</dbReference>
<gene>
    <name evidence="3" type="primary">cei</name>
    <name evidence="3" type="ORF">GCM10009533_50110</name>
</gene>
<sequence>MPALLVLAALVVLSGVLWTRIFEGVEDIETATACSPPGAPTAPPAPGEEPYAPLGKMLPRNSLDQTPPIPPQDIRVRVLNGNGESRQASLISNELSGLGFAKGGDPDNDPVYPNYDLNCHGQIRFGAAGVNAARTLSLIAPCAQLVRDERQDPGVDFALGSKFDDIKTTAEAKQVLQELEHWVPQRDSAGGTQQEVSPPSIDPALLVAARDVHC</sequence>
<evidence type="ECO:0000256" key="1">
    <source>
        <dbReference type="SAM" id="MobiDB-lite"/>
    </source>
</evidence>
<keyword evidence="4" id="KW-1185">Reference proteome</keyword>
<dbReference type="Pfam" id="PF13399">
    <property type="entry name" value="LytR_C"/>
    <property type="match status" value="1"/>
</dbReference>
<proteinExistence type="predicted"/>
<reference evidence="3 4" key="1">
    <citation type="journal article" date="2019" name="Int. J. Syst. Evol. Microbiol.">
        <title>The Global Catalogue of Microorganisms (GCM) 10K type strain sequencing project: providing services to taxonomists for standard genome sequencing and annotation.</title>
        <authorList>
            <consortium name="The Broad Institute Genomics Platform"/>
            <consortium name="The Broad Institute Genome Sequencing Center for Infectious Disease"/>
            <person name="Wu L."/>
            <person name="Ma J."/>
        </authorList>
    </citation>
    <scope>NUCLEOTIDE SEQUENCE [LARGE SCALE GENOMIC DNA]</scope>
    <source>
        <strain evidence="3 4">JCM 10303</strain>
    </source>
</reference>
<protein>
    <submittedName>
        <fullName evidence="3">Envelope integrity protein Cei</fullName>
    </submittedName>
</protein>
<evidence type="ECO:0000313" key="4">
    <source>
        <dbReference type="Proteomes" id="UP001500729"/>
    </source>
</evidence>
<feature type="domain" description="LytR/CpsA/Psr regulator C-terminal" evidence="2">
    <location>
        <begin position="73"/>
        <end position="163"/>
    </location>
</feature>
<comment type="caution">
    <text evidence="3">The sequence shown here is derived from an EMBL/GenBank/DDBJ whole genome shotgun (WGS) entry which is preliminary data.</text>
</comment>
<feature type="region of interest" description="Disordered" evidence="1">
    <location>
        <begin position="33"/>
        <end position="72"/>
    </location>
</feature>
<organism evidence="3 4">
    <name type="scientific">Saccharopolyspora erythraea</name>
    <name type="common">Streptomyces erythraeus</name>
    <dbReference type="NCBI Taxonomy" id="1836"/>
    <lineage>
        <taxon>Bacteria</taxon>
        <taxon>Bacillati</taxon>
        <taxon>Actinomycetota</taxon>
        <taxon>Actinomycetes</taxon>
        <taxon>Pseudonocardiales</taxon>
        <taxon>Pseudonocardiaceae</taxon>
        <taxon>Saccharopolyspora</taxon>
    </lineage>
</organism>
<dbReference type="NCBIfam" id="NF035953">
    <property type="entry name" value="integrity_Cei"/>
    <property type="match status" value="1"/>
</dbReference>
<name>A0ABN1DJC7_SACER</name>
<evidence type="ECO:0000313" key="3">
    <source>
        <dbReference type="EMBL" id="GAA0545157.1"/>
    </source>
</evidence>
<accession>A0ABN1DJC7</accession>
<feature type="compositionally biased region" description="Pro residues" evidence="1">
    <location>
        <begin position="37"/>
        <end position="47"/>
    </location>
</feature>
<dbReference type="EMBL" id="BAAAGS010000039">
    <property type="protein sequence ID" value="GAA0545157.1"/>
    <property type="molecule type" value="Genomic_DNA"/>
</dbReference>